<reference evidence="4" key="1">
    <citation type="submission" date="2021-01" db="EMBL/GenBank/DDBJ databases">
        <authorList>
            <person name="Kaushik A."/>
        </authorList>
    </citation>
    <scope>NUCLEOTIDE SEQUENCE</scope>
    <source>
        <strain evidence="4">AG3-1AP</strain>
    </source>
</reference>
<evidence type="ECO:0000313" key="5">
    <source>
        <dbReference type="Proteomes" id="UP000663831"/>
    </source>
</evidence>
<dbReference type="SUPFAM" id="SSF49503">
    <property type="entry name" value="Cupredoxins"/>
    <property type="match status" value="1"/>
</dbReference>
<organism evidence="4 5">
    <name type="scientific">Rhizoctonia solani</name>
    <dbReference type="NCBI Taxonomy" id="456999"/>
    <lineage>
        <taxon>Eukaryota</taxon>
        <taxon>Fungi</taxon>
        <taxon>Dikarya</taxon>
        <taxon>Basidiomycota</taxon>
        <taxon>Agaricomycotina</taxon>
        <taxon>Agaricomycetes</taxon>
        <taxon>Cantharellales</taxon>
        <taxon>Ceratobasidiaceae</taxon>
        <taxon>Rhizoctonia</taxon>
    </lineage>
</organism>
<feature type="domain" description="Plastocyanin-like" evidence="3">
    <location>
        <begin position="2"/>
        <end position="77"/>
    </location>
</feature>
<dbReference type="Proteomes" id="UP000663831">
    <property type="component" value="Unassembled WGS sequence"/>
</dbReference>
<dbReference type="EMBL" id="CAJMWV010003385">
    <property type="protein sequence ID" value="CAE6481046.1"/>
    <property type="molecule type" value="Genomic_DNA"/>
</dbReference>
<dbReference type="InterPro" id="IPR008972">
    <property type="entry name" value="Cupredoxin"/>
</dbReference>
<sequence length="132" mass="14949">MTFWIVAEGKDALTVDEYKKVKFNTDNPLRRDTHVVPAKSWAVLRVKADNPGVWFLHCHIDWHLAHGFAALVVNQPDAIKKFQLPESSKELCAQIPAGLSPNSTSLGRREFGSGPNRQVPRRFSYHTSRNLN</sequence>
<dbReference type="PANTHER" id="PTHR11709">
    <property type="entry name" value="MULTI-COPPER OXIDASE"/>
    <property type="match status" value="1"/>
</dbReference>
<dbReference type="GO" id="GO:0005507">
    <property type="term" value="F:copper ion binding"/>
    <property type="evidence" value="ECO:0007669"/>
    <property type="project" value="InterPro"/>
</dbReference>
<name>A0A8H3H4W8_9AGAM</name>
<dbReference type="PANTHER" id="PTHR11709:SF414">
    <property type="entry name" value="ADR239WP"/>
    <property type="match status" value="1"/>
</dbReference>
<dbReference type="Pfam" id="PF07731">
    <property type="entry name" value="Cu-oxidase_2"/>
    <property type="match status" value="1"/>
</dbReference>
<evidence type="ECO:0000259" key="3">
    <source>
        <dbReference type="Pfam" id="PF07731"/>
    </source>
</evidence>
<protein>
    <recommendedName>
        <fullName evidence="3">Plastocyanin-like domain-containing protein</fullName>
    </recommendedName>
</protein>
<proteinExistence type="inferred from homology"/>
<dbReference type="Gene3D" id="2.60.40.420">
    <property type="entry name" value="Cupredoxins - blue copper proteins"/>
    <property type="match status" value="1"/>
</dbReference>
<evidence type="ECO:0000313" key="4">
    <source>
        <dbReference type="EMBL" id="CAE6481046.1"/>
    </source>
</evidence>
<evidence type="ECO:0000256" key="2">
    <source>
        <dbReference type="SAM" id="MobiDB-lite"/>
    </source>
</evidence>
<comment type="caution">
    <text evidence="4">The sequence shown here is derived from an EMBL/GenBank/DDBJ whole genome shotgun (WGS) entry which is preliminary data.</text>
</comment>
<evidence type="ECO:0000256" key="1">
    <source>
        <dbReference type="ARBA" id="ARBA00010609"/>
    </source>
</evidence>
<dbReference type="InterPro" id="IPR011706">
    <property type="entry name" value="Cu-oxidase_C"/>
</dbReference>
<dbReference type="InterPro" id="IPR045087">
    <property type="entry name" value="Cu-oxidase_fam"/>
</dbReference>
<dbReference type="AlphaFoldDB" id="A0A8H3H4W8"/>
<dbReference type="GO" id="GO:0016491">
    <property type="term" value="F:oxidoreductase activity"/>
    <property type="evidence" value="ECO:0007669"/>
    <property type="project" value="InterPro"/>
</dbReference>
<comment type="similarity">
    <text evidence="1">Belongs to the multicopper oxidase family.</text>
</comment>
<gene>
    <name evidence="4" type="ORF">RDB_LOCUS99325</name>
</gene>
<feature type="region of interest" description="Disordered" evidence="2">
    <location>
        <begin position="98"/>
        <end position="132"/>
    </location>
</feature>
<accession>A0A8H3H4W8</accession>